<dbReference type="Proteomes" id="UP000184278">
    <property type="component" value="Unassembled WGS sequence"/>
</dbReference>
<evidence type="ECO:0000313" key="2">
    <source>
        <dbReference type="Proteomes" id="UP000184278"/>
    </source>
</evidence>
<organism evidence="1 2">
    <name type="scientific">Butyrivibrio fibrisolvens DSM 3071</name>
    <dbReference type="NCBI Taxonomy" id="1121131"/>
    <lineage>
        <taxon>Bacteria</taxon>
        <taxon>Bacillati</taxon>
        <taxon>Bacillota</taxon>
        <taxon>Clostridia</taxon>
        <taxon>Lachnospirales</taxon>
        <taxon>Lachnospiraceae</taxon>
        <taxon>Butyrivibrio</taxon>
    </lineage>
</organism>
<dbReference type="STRING" id="1121131.SAMN02745229_02331"/>
<name>A0A1M5ZJG8_BUTFI</name>
<proteinExistence type="predicted"/>
<gene>
    <name evidence="1" type="ORF">SAMN02745229_02331</name>
</gene>
<protein>
    <submittedName>
        <fullName evidence="1">Uncharacterized protein</fullName>
    </submittedName>
</protein>
<evidence type="ECO:0000313" key="1">
    <source>
        <dbReference type="EMBL" id="SHI24304.1"/>
    </source>
</evidence>
<accession>A0A1M5ZJG8</accession>
<reference evidence="2" key="1">
    <citation type="submission" date="2016-11" db="EMBL/GenBank/DDBJ databases">
        <authorList>
            <person name="Varghese N."/>
            <person name="Submissions S."/>
        </authorList>
    </citation>
    <scope>NUCLEOTIDE SEQUENCE [LARGE SCALE GENOMIC DNA]</scope>
    <source>
        <strain evidence="2">DSM 3071</strain>
    </source>
</reference>
<sequence length="85" mass="9839">MYLSSILTELNIDSTEKHICDKKIEYVLMKGEMAISISYTLDKAYDFMVVDANSEKIVYSNTEFGVDPLELRELINRDVVKAKWI</sequence>
<dbReference type="EMBL" id="FQXK01000019">
    <property type="protein sequence ID" value="SHI24304.1"/>
    <property type="molecule type" value="Genomic_DNA"/>
</dbReference>
<dbReference type="AlphaFoldDB" id="A0A1M5ZJG8"/>
<keyword evidence="2" id="KW-1185">Reference proteome</keyword>